<feature type="domain" description="Type I restriction enzyme R protein N-terminal" evidence="1">
    <location>
        <begin position="44"/>
        <end position="153"/>
    </location>
</feature>
<dbReference type="AlphaFoldDB" id="A0A521CBM4"/>
<accession>A0A521CBM4</accession>
<proteinExistence type="predicted"/>
<evidence type="ECO:0000313" key="2">
    <source>
        <dbReference type="EMBL" id="SMO56816.1"/>
    </source>
</evidence>
<reference evidence="2 3" key="1">
    <citation type="submission" date="2017-05" db="EMBL/GenBank/DDBJ databases">
        <authorList>
            <person name="Varghese N."/>
            <person name="Submissions S."/>
        </authorList>
    </citation>
    <scope>NUCLEOTIDE SEQUENCE [LARGE SCALE GENOMIC DNA]</scope>
    <source>
        <strain evidence="2 3">DSM 21985</strain>
    </source>
</reference>
<gene>
    <name evidence="2" type="ORF">SAMN06265219_10521</name>
</gene>
<sequence length="314" mass="35753">MQPTNINQKKLLSKALAQYPQFRFEQGKKKLWNPILKKAFVNRPEERVRLALVDYLTRKSEVSAHRIAFESPVKLESTANTSRTDLICYNKNFEPLLLAECKAPDIKLDEKAAVQIARYNQEVGAPYLLVSNGTFDFWFQNQDKKATPMPEVPTSFQEQKQPHCDFNYWQQRVFLGEKLQPEIRKFAVKNCIQMFGDAHQPVKYLAFDGFSPELALEHYYRIFAFEKQAKIALTFSANPYGATHINGVLNQGGANTAFVSASLDLLTKAEHPNAEVHSSKGVQTIDLKKEADFSTNMQAAELAQSIQKLLLNYV</sequence>
<dbReference type="EMBL" id="FXTP01000005">
    <property type="protein sequence ID" value="SMO56816.1"/>
    <property type="molecule type" value="Genomic_DNA"/>
</dbReference>
<evidence type="ECO:0000259" key="1">
    <source>
        <dbReference type="Pfam" id="PF13588"/>
    </source>
</evidence>
<evidence type="ECO:0000313" key="3">
    <source>
        <dbReference type="Proteomes" id="UP000317557"/>
    </source>
</evidence>
<dbReference type="Pfam" id="PF13588">
    <property type="entry name" value="HSDR_N_2"/>
    <property type="match status" value="1"/>
</dbReference>
<organism evidence="2 3">
    <name type="scientific">Gracilimonas mengyeensis</name>
    <dbReference type="NCBI Taxonomy" id="1302730"/>
    <lineage>
        <taxon>Bacteria</taxon>
        <taxon>Pseudomonadati</taxon>
        <taxon>Balneolota</taxon>
        <taxon>Balneolia</taxon>
        <taxon>Balneolales</taxon>
        <taxon>Balneolaceae</taxon>
        <taxon>Gracilimonas</taxon>
    </lineage>
</organism>
<keyword evidence="3" id="KW-1185">Reference proteome</keyword>
<dbReference type="InterPro" id="IPR029464">
    <property type="entry name" value="HSDR_N"/>
</dbReference>
<dbReference type="Proteomes" id="UP000317557">
    <property type="component" value="Unassembled WGS sequence"/>
</dbReference>
<protein>
    <submittedName>
        <fullName evidence="2">Type I restriction enzyme R protein N terminus (HSDR_N)</fullName>
    </submittedName>
</protein>
<name>A0A521CBM4_9BACT</name>